<evidence type="ECO:0000313" key="4">
    <source>
        <dbReference type="Proteomes" id="UP001589813"/>
    </source>
</evidence>
<dbReference type="PANTHER" id="PTHR43693:SF1">
    <property type="entry name" value="PROTEIN PHOSPHATASE CHEZ"/>
    <property type="match status" value="1"/>
</dbReference>
<keyword evidence="2" id="KW-0378">Hydrolase</keyword>
<accession>A0ABV6BDC9</accession>
<evidence type="ECO:0000313" key="3">
    <source>
        <dbReference type="EMBL" id="MFC0048871.1"/>
    </source>
</evidence>
<organism evidence="3 4">
    <name type="scientific">Rheinheimera tilapiae</name>
    <dbReference type="NCBI Taxonomy" id="875043"/>
    <lineage>
        <taxon>Bacteria</taxon>
        <taxon>Pseudomonadati</taxon>
        <taxon>Pseudomonadota</taxon>
        <taxon>Gammaproteobacteria</taxon>
        <taxon>Chromatiales</taxon>
        <taxon>Chromatiaceae</taxon>
        <taxon>Rheinheimera</taxon>
    </lineage>
</organism>
<evidence type="ECO:0000256" key="2">
    <source>
        <dbReference type="ARBA" id="ARBA00022801"/>
    </source>
</evidence>
<dbReference type="SUPFAM" id="SSF103039">
    <property type="entry name" value="CheC-like"/>
    <property type="match status" value="1"/>
</dbReference>
<dbReference type="InterPro" id="IPR050992">
    <property type="entry name" value="CheZ_family_phosphatases"/>
</dbReference>
<dbReference type="InterPro" id="IPR028976">
    <property type="entry name" value="CheC-like_sf"/>
</dbReference>
<dbReference type="Proteomes" id="UP001589813">
    <property type="component" value="Unassembled WGS sequence"/>
</dbReference>
<dbReference type="RefSeq" id="WP_377243716.1">
    <property type="nucleotide sequence ID" value="NZ_JBHLXP010000003.1"/>
</dbReference>
<protein>
    <submittedName>
        <fullName evidence="3">Chemotaxis protein</fullName>
    </submittedName>
</protein>
<keyword evidence="1" id="KW-0145">Chemotaxis</keyword>
<name>A0ABV6BDC9_9GAMM</name>
<dbReference type="Gene3D" id="3.40.1550.10">
    <property type="entry name" value="CheC-like"/>
    <property type="match status" value="1"/>
</dbReference>
<comment type="caution">
    <text evidence="3">The sequence shown here is derived from an EMBL/GenBank/DDBJ whole genome shotgun (WGS) entry which is preliminary data.</text>
</comment>
<proteinExistence type="predicted"/>
<dbReference type="CDD" id="cd17910">
    <property type="entry name" value="CheC_ClassII"/>
    <property type="match status" value="1"/>
</dbReference>
<dbReference type="PANTHER" id="PTHR43693">
    <property type="entry name" value="PROTEIN PHOSPHATASE CHEZ"/>
    <property type="match status" value="1"/>
</dbReference>
<keyword evidence="4" id="KW-1185">Reference proteome</keyword>
<dbReference type="EMBL" id="JBHLXP010000003">
    <property type="protein sequence ID" value="MFC0048871.1"/>
    <property type="molecule type" value="Genomic_DNA"/>
</dbReference>
<evidence type="ECO:0000256" key="1">
    <source>
        <dbReference type="ARBA" id="ARBA00022500"/>
    </source>
</evidence>
<sequence length="204" mass="22668">MNNLGFSEEQRDCLQEIINVAMGLASDKLARFLNTFVHLQVPSIALVGAMHIPAEFENRYQDAEAALVSQGFFGNEGVRGEAIVLYKMENAHKISTLLGYEPGDVSEIEMLTDISSILTTTFLNGLASQIENSLSYSAPRILSSRHGNVADVLKNTSFHWEHALKVDISYQLIDHSFNCDMILLIPGEAVTNIKHILDRILEAY</sequence>
<reference evidence="3 4" key="1">
    <citation type="submission" date="2024-09" db="EMBL/GenBank/DDBJ databases">
        <authorList>
            <person name="Sun Q."/>
            <person name="Mori K."/>
        </authorList>
    </citation>
    <scope>NUCLEOTIDE SEQUENCE [LARGE SCALE GENOMIC DNA]</scope>
    <source>
        <strain evidence="3 4">KCTC 23315</strain>
    </source>
</reference>
<gene>
    <name evidence="3" type="ORF">ACFFJP_11310</name>
</gene>